<organism evidence="1 2">
    <name type="scientific">Melastoma candidum</name>
    <dbReference type="NCBI Taxonomy" id="119954"/>
    <lineage>
        <taxon>Eukaryota</taxon>
        <taxon>Viridiplantae</taxon>
        <taxon>Streptophyta</taxon>
        <taxon>Embryophyta</taxon>
        <taxon>Tracheophyta</taxon>
        <taxon>Spermatophyta</taxon>
        <taxon>Magnoliopsida</taxon>
        <taxon>eudicotyledons</taxon>
        <taxon>Gunneridae</taxon>
        <taxon>Pentapetalae</taxon>
        <taxon>rosids</taxon>
        <taxon>malvids</taxon>
        <taxon>Myrtales</taxon>
        <taxon>Melastomataceae</taxon>
        <taxon>Melastomatoideae</taxon>
        <taxon>Melastomateae</taxon>
        <taxon>Melastoma</taxon>
    </lineage>
</organism>
<proteinExistence type="predicted"/>
<evidence type="ECO:0000313" key="2">
    <source>
        <dbReference type="Proteomes" id="UP001057402"/>
    </source>
</evidence>
<comment type="caution">
    <text evidence="1">The sequence shown here is derived from an EMBL/GenBank/DDBJ whole genome shotgun (WGS) entry which is preliminary data.</text>
</comment>
<name>A0ACB9NWQ9_9MYRT</name>
<dbReference type="Proteomes" id="UP001057402">
    <property type="component" value="Chromosome 7"/>
</dbReference>
<gene>
    <name evidence="1" type="ORF">MLD38_024757</name>
</gene>
<accession>A0ACB9NWQ9</accession>
<protein>
    <submittedName>
        <fullName evidence="1">Uncharacterized protein</fullName>
    </submittedName>
</protein>
<dbReference type="EMBL" id="CM042886">
    <property type="protein sequence ID" value="KAI4339864.1"/>
    <property type="molecule type" value="Genomic_DNA"/>
</dbReference>
<evidence type="ECO:0000313" key="1">
    <source>
        <dbReference type="EMBL" id="KAI4339864.1"/>
    </source>
</evidence>
<sequence>MNEGTSDLIRQLASQLSIVSRRCAFFKEGAAEFREKVLTLLPIIQDINYSRIELPDKRQVELDKLTRLLRDGVNLTYKLLASKRWHVYENVRLWKQMEKIEKEICRLTHLEIPRVYASPNLKSLPPSVCELSSLKYLDISQCVKLTQLPEGISRMTSLEKIDMRECPQVMHLLMSFRSMKSLGNVICDEEVAWG</sequence>
<reference evidence="2" key="1">
    <citation type="journal article" date="2023" name="Front. Plant Sci.">
        <title>Chromosomal-level genome assembly of Melastoma candidum provides insights into trichome evolution.</title>
        <authorList>
            <person name="Zhong Y."/>
            <person name="Wu W."/>
            <person name="Sun C."/>
            <person name="Zou P."/>
            <person name="Liu Y."/>
            <person name="Dai S."/>
            <person name="Zhou R."/>
        </authorList>
    </citation>
    <scope>NUCLEOTIDE SEQUENCE [LARGE SCALE GENOMIC DNA]</scope>
</reference>
<keyword evidence="2" id="KW-1185">Reference proteome</keyword>